<dbReference type="EMBL" id="JAECZB010000011">
    <property type="protein sequence ID" value="MBH8552248.1"/>
    <property type="molecule type" value="Genomic_DNA"/>
</dbReference>
<feature type="region of interest" description="Disordered" evidence="1">
    <location>
        <begin position="1"/>
        <end position="30"/>
    </location>
</feature>
<name>A0A8J7H7Y9_9CYAN</name>
<gene>
    <name evidence="2" type="ORF">I8751_07655</name>
</gene>
<proteinExistence type="predicted"/>
<accession>A0A8J7H7Y9</accession>
<dbReference type="Proteomes" id="UP000599391">
    <property type="component" value="Unassembled WGS sequence"/>
</dbReference>
<protein>
    <submittedName>
        <fullName evidence="2">Uncharacterized protein</fullName>
    </submittedName>
</protein>
<comment type="caution">
    <text evidence="2">The sequence shown here is derived from an EMBL/GenBank/DDBJ whole genome shotgun (WGS) entry which is preliminary data.</text>
</comment>
<organism evidence="2 3">
    <name type="scientific">Atlanticothrix silvestris CENA357</name>
    <dbReference type="NCBI Taxonomy" id="1725252"/>
    <lineage>
        <taxon>Bacteria</taxon>
        <taxon>Bacillati</taxon>
        <taxon>Cyanobacteriota</taxon>
        <taxon>Cyanophyceae</taxon>
        <taxon>Nostocales</taxon>
        <taxon>Nodulariaceae</taxon>
        <taxon>Atlanticothrix</taxon>
        <taxon>Atlanticothrix silvestris</taxon>
    </lineage>
</organism>
<reference evidence="2 3" key="1">
    <citation type="journal article" date="2021" name="Int. J. Syst. Evol. Microbiol.">
        <title>Amazonocrinis nigriterrae gen. nov., sp. nov., Atlanticothrix silvestris gen. nov., sp. nov. and Dendronalium phyllosphericum gen. nov., sp. nov., nostocacean cyanobacteria from Brazilian environments.</title>
        <authorList>
            <person name="Alvarenga D.O."/>
            <person name="Andreote A.P.D."/>
            <person name="Branco L.H.Z."/>
            <person name="Delbaje E."/>
            <person name="Cruz R.B."/>
            <person name="Varani A.M."/>
            <person name="Fiore M.F."/>
        </authorList>
    </citation>
    <scope>NUCLEOTIDE SEQUENCE [LARGE SCALE GENOMIC DNA]</scope>
    <source>
        <strain evidence="2 3">CENA357</strain>
    </source>
</reference>
<feature type="compositionally biased region" description="Basic and acidic residues" evidence="1">
    <location>
        <begin position="1"/>
        <end position="14"/>
    </location>
</feature>
<dbReference type="AlphaFoldDB" id="A0A8J7H7Y9"/>
<sequence>MSRTHEFVQEKELSVRPTKRKNLQTESYNPEAAPDAWQHVLELFQNNL</sequence>
<evidence type="ECO:0000313" key="2">
    <source>
        <dbReference type="EMBL" id="MBH8552248.1"/>
    </source>
</evidence>
<keyword evidence="3" id="KW-1185">Reference proteome</keyword>
<evidence type="ECO:0000313" key="3">
    <source>
        <dbReference type="Proteomes" id="UP000599391"/>
    </source>
</evidence>
<evidence type="ECO:0000256" key="1">
    <source>
        <dbReference type="SAM" id="MobiDB-lite"/>
    </source>
</evidence>